<keyword evidence="3" id="KW-0858">Xylan degradation</keyword>
<dbReference type="GO" id="GO:0005576">
    <property type="term" value="C:extracellular region"/>
    <property type="evidence" value="ECO:0007669"/>
    <property type="project" value="UniProtKB-SubCell"/>
</dbReference>
<evidence type="ECO:0000256" key="6">
    <source>
        <dbReference type="ARBA" id="ARBA00023277"/>
    </source>
</evidence>
<dbReference type="Pfam" id="PF10503">
    <property type="entry name" value="Esterase_PHB"/>
    <property type="match status" value="1"/>
</dbReference>
<evidence type="ECO:0000313" key="10">
    <source>
        <dbReference type="Proteomes" id="UP000515743"/>
    </source>
</evidence>
<keyword evidence="2" id="KW-0964">Secreted</keyword>
<dbReference type="EMBL" id="CP059404">
    <property type="protein sequence ID" value="QNE90634.1"/>
    <property type="molecule type" value="Genomic_DNA"/>
</dbReference>
<evidence type="ECO:0000256" key="3">
    <source>
        <dbReference type="ARBA" id="ARBA00022651"/>
    </source>
</evidence>
<evidence type="ECO:0000256" key="2">
    <source>
        <dbReference type="ARBA" id="ARBA00022525"/>
    </source>
</evidence>
<reference evidence="9 10" key="1">
    <citation type="submission" date="2020-07" db="EMBL/GenBank/DDBJ databases">
        <title>Complete genome and description of Corynebacterium incognita strain Marseille-Q3630 sp. nov.</title>
        <authorList>
            <person name="Boxberger M."/>
        </authorList>
    </citation>
    <scope>NUCLEOTIDE SEQUENCE [LARGE SCALE GENOMIC DNA]</scope>
    <source>
        <strain evidence="9 10">Marseille-Q3630</strain>
    </source>
</reference>
<accession>A0A7G7CSR8</accession>
<organism evidence="9 10">
    <name type="scientific">Corynebacterium incognita</name>
    <dbReference type="NCBI Taxonomy" id="2754725"/>
    <lineage>
        <taxon>Bacteria</taxon>
        <taxon>Bacillati</taxon>
        <taxon>Actinomycetota</taxon>
        <taxon>Actinomycetes</taxon>
        <taxon>Mycobacteriales</taxon>
        <taxon>Corynebacteriaceae</taxon>
        <taxon>Corynebacterium</taxon>
    </lineage>
</organism>
<sequence>MPQGSSVPGQSRPVVNTAKPAPRVANGTTKNVWTSHNGVKRRYLLYIPTGYNPARPAPVLFGFGGWGDSPENYKGYARMNTTGAHSQAIQVYPEGIARAWEGAPYAKTRVGQDTAFVKQVLNEVDRTYAVNRNRVYAMGMSNGGGMAASIGCRAQDTFAAVAMVSAAFYTPSVSGCRRGSVAALVMHGTNDAMMHYNGGIRHGASYESARSVTGGFVHRNRCSTLHSRTPMAGGATRFAYRGCAKPTHLIAVPQDHLWFWSPDAANEVWGFLSRQHR</sequence>
<dbReference type="InterPro" id="IPR029058">
    <property type="entry name" value="AB_hydrolase_fold"/>
</dbReference>
<evidence type="ECO:0000256" key="8">
    <source>
        <dbReference type="SAM" id="MobiDB-lite"/>
    </source>
</evidence>
<protein>
    <submittedName>
        <fullName evidence="9">Esterase</fullName>
    </submittedName>
</protein>
<dbReference type="KEGG" id="cik:H0194_10535"/>
<proteinExistence type="predicted"/>
<name>A0A7G7CSR8_9CORY</name>
<comment type="subcellular location">
    <subcellularLocation>
        <location evidence="1">Secreted</location>
    </subcellularLocation>
</comment>
<feature type="region of interest" description="Disordered" evidence="8">
    <location>
        <begin position="1"/>
        <end position="27"/>
    </location>
</feature>
<keyword evidence="6" id="KW-0119">Carbohydrate metabolism</keyword>
<dbReference type="GO" id="GO:0045493">
    <property type="term" value="P:xylan catabolic process"/>
    <property type="evidence" value="ECO:0007669"/>
    <property type="project" value="UniProtKB-KW"/>
</dbReference>
<dbReference type="SUPFAM" id="SSF53474">
    <property type="entry name" value="alpha/beta-Hydrolases"/>
    <property type="match status" value="1"/>
</dbReference>
<keyword evidence="4" id="KW-0732">Signal</keyword>
<evidence type="ECO:0000256" key="1">
    <source>
        <dbReference type="ARBA" id="ARBA00004613"/>
    </source>
</evidence>
<keyword evidence="7" id="KW-0624">Polysaccharide degradation</keyword>
<dbReference type="Proteomes" id="UP000515743">
    <property type="component" value="Chromosome"/>
</dbReference>
<keyword evidence="5" id="KW-0378">Hydrolase</keyword>
<evidence type="ECO:0000256" key="7">
    <source>
        <dbReference type="ARBA" id="ARBA00023326"/>
    </source>
</evidence>
<evidence type="ECO:0000256" key="5">
    <source>
        <dbReference type="ARBA" id="ARBA00022801"/>
    </source>
</evidence>
<gene>
    <name evidence="9" type="ORF">H0194_10535</name>
</gene>
<dbReference type="AlphaFoldDB" id="A0A7G7CSR8"/>
<dbReference type="InterPro" id="IPR043595">
    <property type="entry name" value="FaeB/C/D"/>
</dbReference>
<dbReference type="PANTHER" id="PTHR38050">
    <property type="match status" value="1"/>
</dbReference>
<dbReference type="InterPro" id="IPR010126">
    <property type="entry name" value="Esterase_phb"/>
</dbReference>
<dbReference type="Gene3D" id="3.40.50.1820">
    <property type="entry name" value="alpha/beta hydrolase"/>
    <property type="match status" value="1"/>
</dbReference>
<evidence type="ECO:0000256" key="4">
    <source>
        <dbReference type="ARBA" id="ARBA00022729"/>
    </source>
</evidence>
<keyword evidence="10" id="KW-1185">Reference proteome</keyword>
<evidence type="ECO:0000313" key="9">
    <source>
        <dbReference type="EMBL" id="QNE90634.1"/>
    </source>
</evidence>
<dbReference type="GO" id="GO:0030600">
    <property type="term" value="F:feruloyl esterase activity"/>
    <property type="evidence" value="ECO:0007669"/>
    <property type="project" value="InterPro"/>
</dbReference>
<dbReference type="PANTHER" id="PTHR38050:SF2">
    <property type="entry name" value="FERULOYL ESTERASE C-RELATED"/>
    <property type="match status" value="1"/>
</dbReference>